<name>A0A7S2TKZ6_9EUKA</name>
<dbReference type="InterPro" id="IPR002347">
    <property type="entry name" value="SDR_fam"/>
</dbReference>
<organism evidence="1">
    <name type="scientific">Lotharella oceanica</name>
    <dbReference type="NCBI Taxonomy" id="641309"/>
    <lineage>
        <taxon>Eukaryota</taxon>
        <taxon>Sar</taxon>
        <taxon>Rhizaria</taxon>
        <taxon>Cercozoa</taxon>
        <taxon>Chlorarachniophyceae</taxon>
        <taxon>Lotharella</taxon>
    </lineage>
</organism>
<evidence type="ECO:0000313" key="1">
    <source>
        <dbReference type="EMBL" id="CAD9756513.1"/>
    </source>
</evidence>
<dbReference type="PANTHER" id="PTHR45458">
    <property type="entry name" value="SHORT-CHAIN DEHYDROGENASE/REDUCTASE SDR"/>
    <property type="match status" value="1"/>
</dbReference>
<accession>A0A7S2TKZ6</accession>
<dbReference type="SUPFAM" id="SSF51735">
    <property type="entry name" value="NAD(P)-binding Rossmann-fold domains"/>
    <property type="match status" value="1"/>
</dbReference>
<reference evidence="1" key="1">
    <citation type="submission" date="2021-01" db="EMBL/GenBank/DDBJ databases">
        <authorList>
            <person name="Corre E."/>
            <person name="Pelletier E."/>
            <person name="Niang G."/>
            <person name="Scheremetjew M."/>
            <person name="Finn R."/>
            <person name="Kale V."/>
            <person name="Holt S."/>
            <person name="Cochrane G."/>
            <person name="Meng A."/>
            <person name="Brown T."/>
            <person name="Cohen L."/>
        </authorList>
    </citation>
    <scope>NUCLEOTIDE SEQUENCE</scope>
    <source>
        <strain evidence="1">CCMP622</strain>
    </source>
</reference>
<dbReference type="EMBL" id="HBHP01010098">
    <property type="protein sequence ID" value="CAD9756513.1"/>
    <property type="molecule type" value="Transcribed_RNA"/>
</dbReference>
<dbReference type="InterPro" id="IPR052184">
    <property type="entry name" value="SDR_enzymes"/>
</dbReference>
<dbReference type="GO" id="GO:0016616">
    <property type="term" value="F:oxidoreductase activity, acting on the CH-OH group of donors, NAD or NADP as acceptor"/>
    <property type="evidence" value="ECO:0007669"/>
    <property type="project" value="TreeGrafter"/>
</dbReference>
<dbReference type="PRINTS" id="PR00081">
    <property type="entry name" value="GDHRDH"/>
</dbReference>
<proteinExistence type="predicted"/>
<dbReference type="Pfam" id="PF00106">
    <property type="entry name" value="adh_short"/>
    <property type="match status" value="1"/>
</dbReference>
<dbReference type="InterPro" id="IPR036291">
    <property type="entry name" value="NAD(P)-bd_dom_sf"/>
</dbReference>
<sequence>MGCGHSRRSDVYSDPDQPNRFKAMQDAKADRLLKLEELYEGKKLEGKYVIVTGSNRGLGLAITKELVSQGANVIATCRTSAPDVEGLFKVVKGIDVTDNKCGDKLVKELGSEQKIDIVINNAGYFMVEKETIENPNFAEELKMIDICAVGMLRVTSGLVKNDLMAKDSKVVLITSQGGSIAWRDTQNAGGPYDYGHHMSKAAANMLGKLLSIELKEKKIMVSILHPGFNKTDMTKKYEHIWEIEGAVDASVGAKRVCHEINLMTMATTGQFINCEDGKQIPW</sequence>
<protein>
    <submittedName>
        <fullName evidence="1">Uncharacterized protein</fullName>
    </submittedName>
</protein>
<dbReference type="Gene3D" id="3.40.50.720">
    <property type="entry name" value="NAD(P)-binding Rossmann-like Domain"/>
    <property type="match status" value="1"/>
</dbReference>
<dbReference type="AlphaFoldDB" id="A0A7S2TKZ6"/>
<gene>
    <name evidence="1" type="ORF">LSP00402_LOCUS6233</name>
</gene>
<dbReference type="PANTHER" id="PTHR45458:SF2">
    <property type="entry name" value="OXIDOREDUCTASE, SHORT CHAIN DEHYDROGENASE_REDUCTASE FAMILY SUPERFAMILY (AFU_ORTHOLOGUE AFUA_3G13450)"/>
    <property type="match status" value="1"/>
</dbReference>